<gene>
    <name evidence="2" type="ORF">TUBRATIS_009270</name>
</gene>
<keyword evidence="1" id="KW-1133">Transmembrane helix</keyword>
<keyword evidence="1" id="KW-0812">Transmembrane</keyword>
<feature type="transmembrane region" description="Helical" evidence="1">
    <location>
        <begin position="186"/>
        <end position="211"/>
    </location>
</feature>
<accession>A0A437AMW1</accession>
<feature type="transmembrane region" description="Helical" evidence="1">
    <location>
        <begin position="83"/>
        <end position="103"/>
    </location>
</feature>
<organism evidence="2 3">
    <name type="scientific">Tubulinosema ratisbonensis</name>
    <dbReference type="NCBI Taxonomy" id="291195"/>
    <lineage>
        <taxon>Eukaryota</taxon>
        <taxon>Fungi</taxon>
        <taxon>Fungi incertae sedis</taxon>
        <taxon>Microsporidia</taxon>
        <taxon>Tubulinosematoidea</taxon>
        <taxon>Tubulinosematidae</taxon>
        <taxon>Tubulinosema</taxon>
    </lineage>
</organism>
<keyword evidence="3" id="KW-1185">Reference proteome</keyword>
<dbReference type="EMBL" id="RCSS01000189">
    <property type="protein sequence ID" value="RVD92565.1"/>
    <property type="molecule type" value="Genomic_DNA"/>
</dbReference>
<name>A0A437AMW1_9MICR</name>
<protein>
    <submittedName>
        <fullName evidence="2">Uncharacterized protein</fullName>
    </submittedName>
</protein>
<sequence length="248" mass="30119">MSDVEKTLNLKRNMYMLNRLRKRRKFKKKYGLFKKFIFKFKKRNWNSYLNNIKYIEYFVSLLPFFYCIFTFFCLLPLEKNIDFFVVLSHFGLSLVVFIYKILFLSFNFEKDFESVFIFIMLVGLGLCPLSFIHYLFVHVHPNEWVFCLSILIFVIIYCLSIICVIFENFFVIICILIVLHIHNSIYFSMFGMITVIFLVISVGFSALFSVIFDDFMFNLQILFYFNTCVYYYFLLDQKFYKIINYIYA</sequence>
<dbReference type="VEuPathDB" id="MicrosporidiaDB:TUBRATIS_009270"/>
<proteinExistence type="predicted"/>
<evidence type="ECO:0000256" key="1">
    <source>
        <dbReference type="SAM" id="Phobius"/>
    </source>
</evidence>
<feature type="transmembrane region" description="Helical" evidence="1">
    <location>
        <begin position="57"/>
        <end position="77"/>
    </location>
</feature>
<feature type="transmembrane region" description="Helical" evidence="1">
    <location>
        <begin position="148"/>
        <end position="179"/>
    </location>
</feature>
<keyword evidence="1" id="KW-0472">Membrane</keyword>
<feature type="transmembrane region" description="Helical" evidence="1">
    <location>
        <begin position="115"/>
        <end position="136"/>
    </location>
</feature>
<dbReference type="AlphaFoldDB" id="A0A437AMW1"/>
<feature type="transmembrane region" description="Helical" evidence="1">
    <location>
        <begin position="217"/>
        <end position="235"/>
    </location>
</feature>
<reference evidence="2 3" key="1">
    <citation type="submission" date="2018-10" db="EMBL/GenBank/DDBJ databases">
        <title>Draft genome sequence of the microsporidian Tubulinosema ratisbonensis.</title>
        <authorList>
            <person name="Polonais V."/>
            <person name="Peyretaillade E."/>
            <person name="Niehus S."/>
            <person name="Wawrzyniak I."/>
            <person name="Franchet A."/>
            <person name="Gaspin C."/>
            <person name="Reichstadt M."/>
            <person name="Belser C."/>
            <person name="Labadie K."/>
            <person name="Delbac F."/>
            <person name="Ferrandon D."/>
        </authorList>
    </citation>
    <scope>NUCLEOTIDE SEQUENCE [LARGE SCALE GENOMIC DNA]</scope>
    <source>
        <strain evidence="2 3">Franzen</strain>
    </source>
</reference>
<evidence type="ECO:0000313" key="3">
    <source>
        <dbReference type="Proteomes" id="UP000282876"/>
    </source>
</evidence>
<dbReference type="Proteomes" id="UP000282876">
    <property type="component" value="Unassembled WGS sequence"/>
</dbReference>
<evidence type="ECO:0000313" key="2">
    <source>
        <dbReference type="EMBL" id="RVD92565.1"/>
    </source>
</evidence>
<comment type="caution">
    <text evidence="2">The sequence shown here is derived from an EMBL/GenBank/DDBJ whole genome shotgun (WGS) entry which is preliminary data.</text>
</comment>